<feature type="compositionally biased region" description="Acidic residues" evidence="7">
    <location>
        <begin position="370"/>
        <end position="385"/>
    </location>
</feature>
<comment type="caution">
    <text evidence="8">The sequence shown here is derived from an EMBL/GenBank/DDBJ whole genome shotgun (WGS) entry which is preliminary data.</text>
</comment>
<feature type="compositionally biased region" description="Basic and acidic residues" evidence="7">
    <location>
        <begin position="866"/>
        <end position="907"/>
    </location>
</feature>
<keyword evidence="9" id="KW-1185">Reference proteome</keyword>
<evidence type="ECO:0000313" key="8">
    <source>
        <dbReference type="EMBL" id="TXT06079.1"/>
    </source>
</evidence>
<feature type="compositionally biased region" description="Basic and acidic residues" evidence="7">
    <location>
        <begin position="221"/>
        <end position="256"/>
    </location>
</feature>
<gene>
    <name evidence="8" type="ORF">VHUM_03552</name>
</gene>
<comment type="similarity">
    <text evidence="2">Belongs to the NOP14 family.</text>
</comment>
<feature type="region of interest" description="Disordered" evidence="7">
    <location>
        <begin position="13"/>
        <end position="46"/>
    </location>
</feature>
<evidence type="ECO:0008006" key="10">
    <source>
        <dbReference type="Google" id="ProtNLM"/>
    </source>
</evidence>
<protein>
    <recommendedName>
        <fullName evidence="10">Nop14-like protein</fullName>
    </recommendedName>
</protein>
<accession>A0A7D8UZP1</accession>
<feature type="region of interest" description="Disordered" evidence="7">
    <location>
        <begin position="171"/>
        <end position="258"/>
    </location>
</feature>
<keyword evidence="5" id="KW-0539">Nucleus</keyword>
<feature type="region of interest" description="Disordered" evidence="7">
    <location>
        <begin position="276"/>
        <end position="475"/>
    </location>
</feature>
<feature type="region of interest" description="Disordered" evidence="7">
    <location>
        <begin position="866"/>
        <end position="915"/>
    </location>
</feature>
<evidence type="ECO:0000256" key="4">
    <source>
        <dbReference type="ARBA" id="ARBA00022552"/>
    </source>
</evidence>
<name>A0A7D8UZP1_VANHU</name>
<feature type="compositionally biased region" description="Basic residues" evidence="7">
    <location>
        <begin position="22"/>
        <end position="32"/>
    </location>
</feature>
<dbReference type="GO" id="GO:0030692">
    <property type="term" value="C:Noc4p-Nop14p complex"/>
    <property type="evidence" value="ECO:0007669"/>
    <property type="project" value="TreeGrafter"/>
</dbReference>
<evidence type="ECO:0000256" key="1">
    <source>
        <dbReference type="ARBA" id="ARBA00004604"/>
    </source>
</evidence>
<feature type="region of interest" description="Disordered" evidence="7">
    <location>
        <begin position="64"/>
        <end position="121"/>
    </location>
</feature>
<organism evidence="8 9">
    <name type="scientific">Vanrija humicola</name>
    <name type="common">Yeast</name>
    <name type="synonym">Cryptococcus humicola</name>
    <dbReference type="NCBI Taxonomy" id="5417"/>
    <lineage>
        <taxon>Eukaryota</taxon>
        <taxon>Fungi</taxon>
        <taxon>Dikarya</taxon>
        <taxon>Basidiomycota</taxon>
        <taxon>Agaricomycotina</taxon>
        <taxon>Tremellomycetes</taxon>
        <taxon>Trichosporonales</taxon>
        <taxon>Trichosporonaceae</taxon>
        <taxon>Vanrija</taxon>
    </lineage>
</organism>
<dbReference type="InterPro" id="IPR007276">
    <property type="entry name" value="Nop14"/>
</dbReference>
<keyword evidence="4" id="KW-0698">rRNA processing</keyword>
<evidence type="ECO:0000256" key="3">
    <source>
        <dbReference type="ARBA" id="ARBA00022517"/>
    </source>
</evidence>
<reference evidence="8 9" key="1">
    <citation type="journal article" date="2019" name="PLoS Genet.">
        <title>Convergent evolution of linked mating-type loci in basidiomycete fungi.</title>
        <authorList>
            <person name="Sun S."/>
            <person name="Coelho M.A."/>
            <person name="Heitman J."/>
            <person name="Nowrousian M."/>
        </authorList>
    </citation>
    <scope>NUCLEOTIDE SEQUENCE [LARGE SCALE GENOMIC DNA]</scope>
    <source>
        <strain evidence="8 9">CBS 4282</strain>
    </source>
</reference>
<dbReference type="PANTHER" id="PTHR23183:SF0">
    <property type="entry name" value="NUCLEOLAR PROTEIN 14"/>
    <property type="match status" value="1"/>
</dbReference>
<proteinExistence type="inferred from homology"/>
<dbReference type="OrthoDB" id="441771at2759"/>
<dbReference type="PANTHER" id="PTHR23183">
    <property type="entry name" value="NOP14"/>
    <property type="match status" value="1"/>
</dbReference>
<evidence type="ECO:0000256" key="7">
    <source>
        <dbReference type="SAM" id="MobiDB-lite"/>
    </source>
</evidence>
<comment type="function">
    <text evidence="6">Involved in nucleolar processing of pre-18S ribosomal RNA. Has a role in the nuclear export of 40S pre-ribosomal subunit to the cytoplasm.</text>
</comment>
<dbReference type="Pfam" id="PF04147">
    <property type="entry name" value="Nop14"/>
    <property type="match status" value="1"/>
</dbReference>
<feature type="compositionally biased region" description="Acidic residues" evidence="7">
    <location>
        <begin position="176"/>
        <end position="195"/>
    </location>
</feature>
<feature type="compositionally biased region" description="Basic and acidic residues" evidence="7">
    <location>
        <begin position="311"/>
        <end position="348"/>
    </location>
</feature>
<dbReference type="AlphaFoldDB" id="A0A7D8UZP1"/>
<sequence>MGPSQLAQLKNALNSAGLNRKSVAKKTKKGGKKGASQDVDRAKKSAKLDEIRARFNKFDERETKLKHDVGGRKIKGVTGRPTATRQAGLEQRRKTLLPEHNNRDHRGTFRDRRFGESDPSLSLEDRMLERYTRERQKGQGKKGAFNLEDDDDAFGVDGDDGWALGGLTHGGRDVDDLPGDDFDAQGFAEYDDEDTGAISRRQVHREHFGGFEDNGDDEDEERKKSKHEVMSEIISKSKEYKLERQHQKEMDSHMREELDEGLDELRALLGESVPVRPAVQLPGPQRTAAAIPDQQTDGDYDELVRTLGYEARSKPKDRTKTEDELAVEEKERLEEAEAKRQRRMRGEASDDEDQPASKKGKASSGRVPDADDLDDDFVGDVDEDGGVSLLGPGLTREAIEDMDMGSVNGDDIDSDGSDGDEEDDDEEGDEDEDDDDDDDEDEISDMEDLDDESAASDDEDDTPLAPKTKNKGKGKAVATEIPFTFPCPSTVEDFIDIVQELPDSALPTVVQRIRALHHPSLAQGNKEKLQEFLGVLLDYILVLASQDEPPFGIISALGPHLAALVKLNPLTAASHFIAKLSIMQKNLQRGLARGASNPASKTLPSAPELVILRLVGVTWSTSDFSHPVVQPAVLLIGQYLSQSRIRRVSDIASGLFLCSVISQYESMSKRLVPEVIDFLASSILALVKRKKNAAAVKAYPSQVVCDIQMTTSVAHNSPADVLSALAEADVEQNKADLLSVALRLVSTFANMYSSTDSFIELFRPLLSVLEGSRVAKLAPELQNLFDQTRSTLSRQIGFAVDARQPLTLQSHKPIPIASYTPKFEDDFAPGKHYDPDAERAASSKLRAQYKKERKGAIRELRKDNRFLAGERAKEQAEKDAEYNAKMRRAEGSINVERAEEKEMEREKKREKRRRG</sequence>
<evidence type="ECO:0000256" key="5">
    <source>
        <dbReference type="ARBA" id="ARBA00023242"/>
    </source>
</evidence>
<dbReference type="Proteomes" id="UP000473826">
    <property type="component" value="Unassembled WGS sequence"/>
</dbReference>
<feature type="compositionally biased region" description="Acidic residues" evidence="7">
    <location>
        <begin position="410"/>
        <end position="462"/>
    </location>
</feature>
<keyword evidence="3" id="KW-0690">Ribosome biogenesis</keyword>
<evidence type="ECO:0000256" key="2">
    <source>
        <dbReference type="ARBA" id="ARBA00007466"/>
    </source>
</evidence>
<comment type="subcellular location">
    <subcellularLocation>
        <location evidence="1">Nucleus</location>
        <location evidence="1">Nucleolus</location>
    </subcellularLocation>
</comment>
<evidence type="ECO:0000313" key="9">
    <source>
        <dbReference type="Proteomes" id="UP000473826"/>
    </source>
</evidence>
<dbReference type="EMBL" id="QKWK01000010">
    <property type="protein sequence ID" value="TXT06079.1"/>
    <property type="molecule type" value="Genomic_DNA"/>
</dbReference>
<evidence type="ECO:0000256" key="6">
    <source>
        <dbReference type="ARBA" id="ARBA00024695"/>
    </source>
</evidence>
<dbReference type="GO" id="GO:0032040">
    <property type="term" value="C:small-subunit processome"/>
    <property type="evidence" value="ECO:0007669"/>
    <property type="project" value="InterPro"/>
</dbReference>
<feature type="compositionally biased region" description="Basic and acidic residues" evidence="7">
    <location>
        <begin position="90"/>
        <end position="116"/>
    </location>
</feature>
<dbReference type="GO" id="GO:0030490">
    <property type="term" value="P:maturation of SSU-rRNA"/>
    <property type="evidence" value="ECO:0007669"/>
    <property type="project" value="TreeGrafter"/>
</dbReference>